<comment type="caution">
    <text evidence="1">The sequence shown here is derived from an EMBL/GenBank/DDBJ whole genome shotgun (WGS) entry which is preliminary data.</text>
</comment>
<gene>
    <name evidence="1" type="ORF">B9R14_03620</name>
</gene>
<dbReference type="RefSeq" id="WP_105367639.1">
    <property type="nucleotide sequence ID" value="NZ_NEMB01000003.1"/>
</dbReference>
<accession>A0A2S8R823</accession>
<protein>
    <submittedName>
        <fullName evidence="1">Uncharacterized protein</fullName>
    </submittedName>
</protein>
<reference evidence="1 2" key="1">
    <citation type="journal article" date="2018" name="Syst. Appl. Microbiol.">
        <title>Characterization and high-quality draft genome sequence of Herbivorax saccincola A7, an anaerobic, alkaliphilic, thermophilic, cellulolytic, and xylanolytic bacterium.</title>
        <authorList>
            <person name="Aikawa S."/>
            <person name="Baramee S."/>
            <person name="Sermsathanaswadi J."/>
            <person name="Thianheng P."/>
            <person name="Tachaapaikoon C."/>
            <person name="Shikata A."/>
            <person name="Waeonukul R."/>
            <person name="Pason P."/>
            <person name="Ratanakhanokchai K."/>
            <person name="Kosugi A."/>
        </authorList>
    </citation>
    <scope>NUCLEOTIDE SEQUENCE [LARGE SCALE GENOMIC DNA]</scope>
    <source>
        <strain evidence="1 2">A7</strain>
    </source>
</reference>
<organism evidence="1 2">
    <name type="scientific">Acetivibrio saccincola</name>
    <dbReference type="NCBI Taxonomy" id="1677857"/>
    <lineage>
        <taxon>Bacteria</taxon>
        <taxon>Bacillati</taxon>
        <taxon>Bacillota</taxon>
        <taxon>Clostridia</taxon>
        <taxon>Eubacteriales</taxon>
        <taxon>Oscillospiraceae</taxon>
        <taxon>Acetivibrio</taxon>
    </lineage>
</organism>
<sequence>MHSRFSKLFRKLNRSGVPYDIIREYGDKWDSKGLEWLRSKSILNLTGSELRKLKKLGDNLYNYTEDDGVVLPDMQVIKSPSFVDEFGSAKWQKGDGFIIGEYRIAG</sequence>
<dbReference type="EMBL" id="NEMB01000003">
    <property type="protein sequence ID" value="PQQ65943.1"/>
    <property type="molecule type" value="Genomic_DNA"/>
</dbReference>
<evidence type="ECO:0000313" key="1">
    <source>
        <dbReference type="EMBL" id="PQQ65943.1"/>
    </source>
</evidence>
<dbReference type="Proteomes" id="UP000239720">
    <property type="component" value="Unassembled WGS sequence"/>
</dbReference>
<name>A0A2S8R823_9FIRM</name>
<dbReference type="AlphaFoldDB" id="A0A2S8R823"/>
<evidence type="ECO:0000313" key="2">
    <source>
        <dbReference type="Proteomes" id="UP000239720"/>
    </source>
</evidence>
<proteinExistence type="predicted"/>
<dbReference type="OrthoDB" id="2109181at2"/>